<proteinExistence type="predicted"/>
<dbReference type="RefSeq" id="WP_250724995.1">
    <property type="nucleotide sequence ID" value="NZ_CP098400.1"/>
</dbReference>
<gene>
    <name evidence="3" type="ORF">M9189_04630</name>
</gene>
<feature type="domain" description="Alginate export" evidence="2">
    <location>
        <begin position="20"/>
        <end position="395"/>
    </location>
</feature>
<organism evidence="3 4">
    <name type="scientific">Xiashengella succiniciproducens</name>
    <dbReference type="NCBI Taxonomy" id="2949635"/>
    <lineage>
        <taxon>Bacteria</taxon>
        <taxon>Pseudomonadati</taxon>
        <taxon>Bacteroidota</taxon>
        <taxon>Bacteroidia</taxon>
        <taxon>Marinilabiliales</taxon>
        <taxon>Marinilabiliaceae</taxon>
        <taxon>Xiashengella</taxon>
    </lineage>
</organism>
<reference evidence="3" key="2">
    <citation type="submission" date="2022-06" db="EMBL/GenBank/DDBJ databases">
        <title>Xiashengella guii gen. nov. sp. nov., a bacterium isolated form anaerobic digestion tank.</title>
        <authorList>
            <person name="Huang H."/>
        </authorList>
    </citation>
    <scope>NUCLEOTIDE SEQUENCE</scope>
    <source>
        <strain evidence="3">Ai-910</strain>
    </source>
</reference>
<evidence type="ECO:0000256" key="1">
    <source>
        <dbReference type="SAM" id="SignalP"/>
    </source>
</evidence>
<feature type="chain" id="PRO_5039952166" evidence="1">
    <location>
        <begin position="20"/>
        <end position="415"/>
    </location>
</feature>
<evidence type="ECO:0000259" key="2">
    <source>
        <dbReference type="Pfam" id="PF13372"/>
    </source>
</evidence>
<sequence>MRKVFLFVSILALTQVANAQLSVGTELRNRGEYRDGYQKLAGEDNEAHVSVSQRTRIIVNFENEDLKLRFSPQDVRVWGDEVNGNNKPSLELFEGWVDIKFLKNSRLVVGRQVWNYDNQFLLSAGNWNQRGTSHDALLYKYKSGEWDFHLGAAWNSASQTLQNNYYRSNRYKSLNLLWLRHKGENGLSASLTHLSSGITESDESNTIRFRHTTGLYSVIEKGDFSAFGNAYYQYGKNKANIDVSAYLLAAGASIKAGDLKTGLAGVYLSGRKKDDTNKDRLFDYIYASGHGNFGDIDYFRSFATDTRGGGLGDIYLYFDYAINEKVNIKNTSHYFTLAQEVNKYNEGGTIIGTIDKNLGFENDIVLKYKFSKSGAFESGYAFFLPTDNLKDIQGITDTKYSHFFYVMLTFTPKIY</sequence>
<protein>
    <submittedName>
        <fullName evidence="3">Alginate export family protein</fullName>
    </submittedName>
</protein>
<name>A0A9J6ZSV3_9BACT</name>
<feature type="signal peptide" evidence="1">
    <location>
        <begin position="1"/>
        <end position="19"/>
    </location>
</feature>
<evidence type="ECO:0000313" key="4">
    <source>
        <dbReference type="Proteomes" id="UP001056426"/>
    </source>
</evidence>
<accession>A0A9J6ZSV3</accession>
<dbReference type="Pfam" id="PF13372">
    <property type="entry name" value="Alginate_exp"/>
    <property type="match status" value="1"/>
</dbReference>
<dbReference type="EMBL" id="CP098400">
    <property type="protein sequence ID" value="URW80635.1"/>
    <property type="molecule type" value="Genomic_DNA"/>
</dbReference>
<reference evidence="3" key="1">
    <citation type="submission" date="2022-05" db="EMBL/GenBank/DDBJ databases">
        <authorList>
            <person name="Sun X."/>
        </authorList>
    </citation>
    <scope>NUCLEOTIDE SEQUENCE</scope>
    <source>
        <strain evidence="3">Ai-910</strain>
    </source>
</reference>
<dbReference type="InterPro" id="IPR025388">
    <property type="entry name" value="Alginate_export_dom"/>
</dbReference>
<keyword evidence="4" id="KW-1185">Reference proteome</keyword>
<dbReference type="KEGG" id="alkq:M9189_04630"/>
<keyword evidence="1" id="KW-0732">Signal</keyword>
<dbReference type="Proteomes" id="UP001056426">
    <property type="component" value="Chromosome"/>
</dbReference>
<evidence type="ECO:0000313" key="3">
    <source>
        <dbReference type="EMBL" id="URW80635.1"/>
    </source>
</evidence>
<dbReference type="AlphaFoldDB" id="A0A9J6ZSV3"/>